<dbReference type="Gene3D" id="1.20.1280.50">
    <property type="match status" value="1"/>
</dbReference>
<sequence>MTYSPRRGVAAGALRVRKQSRRMANKEDKARSSCRSENIDRLSDLPDSIIHKILSLVDLRCSVQTSVLSKRWRFLWTSLTDLNFNGTCMDFTNFLTFNRFVSRVLSTREDSILQINSIHLEPHHSLLHMVIKYAVSHHIQNMVINYGHSTIRSFSLPPAFLTCQSLKTLQLSGFNFKALGFALPNLISLSLSHCSFTNPSDFDDPFASCLNLKNLSLRTCSFLSSKVLKISGLQLVNLEIVGLGYMNLAGLLYRIDIFAPKLISFIYKLSHVVDFSELPLILPCSCCTKQDTKKEVYLGLINMFKGLGNAQSVKLHSQTIENKIEVCASCPDNKPLAPPHVMTYLLVTLFESLEKEIVLDVYFLDLNQLTWGGGSQPPPQQMSNFYFLGGEIKKKRGFTRAFLFFIIFNAKPSYQRQPTPPKKMWRRSTSISSINHGVRAFHRHLSSLSATTTPRTLLSSSNSPFIHPPSFLLAHNNRLSVRFLRTGRDPFTNYDITAPVNWGIRIVPEKKAFVIERFGKYLKTLPSGIHFLIPFVDRIAYVHSLKEEAIQIPDQSAITKDNVSILIDGVLYVKIVDPKLASYGVENPIYAVVQLAQTTMRSELGKITLDKTFEERDTLNVKIVEAINLAATDWGLRCLRYEIRDISPPRGVKQAMEMQAEAERRKRAQILDSEGKRQADINIADGHKSAEILASQGEAEAILAKAQATAKGIATVSEYIKKSGGVEAASLKIAEQYVAAFGNIAKEGTTILLPSATDNPANIMAQAFTMYRSLLGNVSSGGHNRSSLAESTSAETVDPATILEDNASSFAIKSTDESARENGEPGFSLQSGKKGKAD</sequence>
<gene>
    <name evidence="6" type="ORF">SVIM_LOCUS351001</name>
</gene>
<dbReference type="SUPFAM" id="SSF52058">
    <property type="entry name" value="L domain-like"/>
    <property type="match status" value="1"/>
</dbReference>
<name>A0A6N2MBX1_SALVM</name>
<dbReference type="AlphaFoldDB" id="A0A6N2MBX1"/>
<proteinExistence type="inferred from homology"/>
<evidence type="ECO:0000256" key="4">
    <source>
        <dbReference type="SAM" id="MobiDB-lite"/>
    </source>
</evidence>
<dbReference type="InterPro" id="IPR036047">
    <property type="entry name" value="F-box-like_dom_sf"/>
</dbReference>
<dbReference type="InterPro" id="IPR001972">
    <property type="entry name" value="Stomatin_HflK_fam"/>
</dbReference>
<feature type="domain" description="F-box" evidence="5">
    <location>
        <begin position="39"/>
        <end position="87"/>
    </location>
</feature>
<dbReference type="PANTHER" id="PTHR43327:SF10">
    <property type="entry name" value="STOMATIN-LIKE PROTEIN 2, MITOCHONDRIAL"/>
    <property type="match status" value="1"/>
</dbReference>
<dbReference type="SUPFAM" id="SSF81383">
    <property type="entry name" value="F-box domain"/>
    <property type="match status" value="1"/>
</dbReference>
<dbReference type="Pfam" id="PF16200">
    <property type="entry name" value="Band_7_C"/>
    <property type="match status" value="1"/>
</dbReference>
<feature type="region of interest" description="Disordered" evidence="4">
    <location>
        <begin position="811"/>
        <end position="838"/>
    </location>
</feature>
<dbReference type="FunFam" id="3.30.479.30:FF:000008">
    <property type="entry name" value="Stomatin-like protein 2, mitochondrial"/>
    <property type="match status" value="1"/>
</dbReference>
<dbReference type="PANTHER" id="PTHR43327">
    <property type="entry name" value="STOMATIN-LIKE PROTEIN 2, MITOCHONDRIAL"/>
    <property type="match status" value="1"/>
</dbReference>
<dbReference type="Pfam" id="PF24758">
    <property type="entry name" value="LRR_At5g56370"/>
    <property type="match status" value="1"/>
</dbReference>
<organism evidence="6">
    <name type="scientific">Salix viminalis</name>
    <name type="common">Common osier</name>
    <name type="synonym">Basket willow</name>
    <dbReference type="NCBI Taxonomy" id="40686"/>
    <lineage>
        <taxon>Eukaryota</taxon>
        <taxon>Viridiplantae</taxon>
        <taxon>Streptophyta</taxon>
        <taxon>Embryophyta</taxon>
        <taxon>Tracheophyta</taxon>
        <taxon>Spermatophyta</taxon>
        <taxon>Magnoliopsida</taxon>
        <taxon>eudicotyledons</taxon>
        <taxon>Gunneridae</taxon>
        <taxon>Pentapetalae</taxon>
        <taxon>rosids</taxon>
        <taxon>fabids</taxon>
        <taxon>Malpighiales</taxon>
        <taxon>Salicaceae</taxon>
        <taxon>Saliceae</taxon>
        <taxon>Salix</taxon>
    </lineage>
</organism>
<dbReference type="Pfam" id="PF01145">
    <property type="entry name" value="Band_7"/>
    <property type="match status" value="1"/>
</dbReference>
<dbReference type="InterPro" id="IPR032675">
    <property type="entry name" value="LRR_dom_sf"/>
</dbReference>
<evidence type="ECO:0000256" key="1">
    <source>
        <dbReference type="ARBA" id="ARBA00004173"/>
    </source>
</evidence>
<dbReference type="EMBL" id="CAADRP010001767">
    <property type="protein sequence ID" value="VFU51723.1"/>
    <property type="molecule type" value="Genomic_DNA"/>
</dbReference>
<protein>
    <recommendedName>
        <fullName evidence="5">F-box domain-containing protein</fullName>
    </recommendedName>
</protein>
<accession>A0A6N2MBX1</accession>
<dbReference type="SUPFAM" id="SSF117892">
    <property type="entry name" value="Band 7/SPFH domain"/>
    <property type="match status" value="1"/>
</dbReference>
<dbReference type="InterPro" id="IPR032435">
    <property type="entry name" value="STML2-like_C"/>
</dbReference>
<dbReference type="GO" id="GO:0007005">
    <property type="term" value="P:mitochondrion organization"/>
    <property type="evidence" value="ECO:0007669"/>
    <property type="project" value="TreeGrafter"/>
</dbReference>
<evidence type="ECO:0000313" key="6">
    <source>
        <dbReference type="EMBL" id="VFU51723.1"/>
    </source>
</evidence>
<feature type="compositionally biased region" description="Basic and acidic residues" evidence="4">
    <location>
        <begin position="814"/>
        <end position="823"/>
    </location>
</feature>
<dbReference type="PRINTS" id="PR00721">
    <property type="entry name" value="STOMATIN"/>
</dbReference>
<evidence type="ECO:0000259" key="5">
    <source>
        <dbReference type="PROSITE" id="PS50181"/>
    </source>
</evidence>
<dbReference type="InterPro" id="IPR001107">
    <property type="entry name" value="Band_7"/>
</dbReference>
<dbReference type="GO" id="GO:0005739">
    <property type="term" value="C:mitochondrion"/>
    <property type="evidence" value="ECO:0007669"/>
    <property type="project" value="UniProtKB-SubCell"/>
</dbReference>
<dbReference type="Gene3D" id="3.80.10.10">
    <property type="entry name" value="Ribonuclease Inhibitor"/>
    <property type="match status" value="1"/>
</dbReference>
<dbReference type="Gene3D" id="3.30.479.30">
    <property type="entry name" value="Band 7 domain"/>
    <property type="match status" value="1"/>
</dbReference>
<dbReference type="CDD" id="cd08829">
    <property type="entry name" value="SPFH_paraslipin"/>
    <property type="match status" value="1"/>
</dbReference>
<dbReference type="InterPro" id="IPR001810">
    <property type="entry name" value="F-box_dom"/>
</dbReference>
<dbReference type="SMART" id="SM00244">
    <property type="entry name" value="PHB"/>
    <property type="match status" value="1"/>
</dbReference>
<comment type="subcellular location">
    <subcellularLocation>
        <location evidence="1">Mitochondrion</location>
    </subcellularLocation>
</comment>
<comment type="similarity">
    <text evidence="2">Belongs to the band 7/mec-2 family.</text>
</comment>
<dbReference type="Pfam" id="PF00646">
    <property type="entry name" value="F-box"/>
    <property type="match status" value="1"/>
</dbReference>
<dbReference type="PROSITE" id="PS50181">
    <property type="entry name" value="FBOX"/>
    <property type="match status" value="1"/>
</dbReference>
<reference evidence="6" key="1">
    <citation type="submission" date="2019-03" db="EMBL/GenBank/DDBJ databases">
        <authorList>
            <person name="Mank J."/>
            <person name="Almeida P."/>
        </authorList>
    </citation>
    <scope>NUCLEOTIDE SEQUENCE</scope>
    <source>
        <strain evidence="6">78183</strain>
    </source>
</reference>
<dbReference type="InterPro" id="IPR050710">
    <property type="entry name" value="Band7/mec-2_domain"/>
</dbReference>
<dbReference type="InterPro" id="IPR053781">
    <property type="entry name" value="F-box_AtFBL13-like"/>
</dbReference>
<evidence type="ECO:0000256" key="3">
    <source>
        <dbReference type="ARBA" id="ARBA00023128"/>
    </source>
</evidence>
<dbReference type="InterPro" id="IPR036013">
    <property type="entry name" value="Band_7/SPFH_dom_sf"/>
</dbReference>
<evidence type="ECO:0000256" key="2">
    <source>
        <dbReference type="ARBA" id="ARBA00008164"/>
    </source>
</evidence>
<dbReference type="InterPro" id="IPR055411">
    <property type="entry name" value="LRR_FXL15/At3g58940/PEG3-like"/>
</dbReference>
<keyword evidence="3" id="KW-0496">Mitochondrion</keyword>
<dbReference type="GO" id="GO:0016020">
    <property type="term" value="C:membrane"/>
    <property type="evidence" value="ECO:0007669"/>
    <property type="project" value="InterPro"/>
</dbReference>
<dbReference type="CDD" id="cd22160">
    <property type="entry name" value="F-box_AtFBL13-like"/>
    <property type="match status" value="1"/>
</dbReference>